<dbReference type="GO" id="GO:0004674">
    <property type="term" value="F:protein serine/threonine kinase activity"/>
    <property type="evidence" value="ECO:0007669"/>
    <property type="project" value="UniProtKB-KW"/>
</dbReference>
<comment type="subcellular location">
    <subcellularLocation>
        <location evidence="1">Cytoplasmic vesicle</location>
        <location evidence="1">Autophagosome</location>
    </subcellularLocation>
</comment>
<dbReference type="GO" id="GO:0010506">
    <property type="term" value="P:regulation of autophagy"/>
    <property type="evidence" value="ECO:0007669"/>
    <property type="project" value="InterPro"/>
</dbReference>
<dbReference type="PROSITE" id="PS50011">
    <property type="entry name" value="PROTEIN_KINASE_DOM"/>
    <property type="match status" value="1"/>
</dbReference>
<dbReference type="InterPro" id="IPR008271">
    <property type="entry name" value="Ser/Thr_kinase_AS"/>
</dbReference>
<evidence type="ECO:0000256" key="10">
    <source>
        <dbReference type="ARBA" id="ARBA00023329"/>
    </source>
</evidence>
<accession>A0A1J3J7I7</accession>
<dbReference type="AlphaFoldDB" id="A0A1J3J7I7"/>
<sequence length="711" mass="79137">MAQSAAAAAAGRSGRVIGNYAVGRQIGSGSFSVVWEGRHLVHGTVVAIKEIAMARLNKKLQDSLMSEIFILKKINHPNIIRFIDMIEAPGKIHLVLEYCKGGDLSMFIQKHGRIPDATAKHFMKQLAAGLQVLRDNNIIHRDLKPQNLLLSTDDNDAALKIADFGFARSLQPRGLAETLCGSPLYMAPEIMQLQKYDAKADLWSVGAILFQLVTGRPPFTGNSQVQLFQNIMKSTELQFPADCRELSTDCKDLCQKLLRRNPVERLTFEEFFHHPFLSDRQTYDLQRLGSRTTDGFHSSGSSPSRNMEEISQEDSLPFFLDDDSSGPEGSPSYIKRTSPMKSSYGFSVETRGERREAASSPLKNMELNSRYSSHRAETNNFKFERHRLSDRNQFKPSSLPDSRSLSTQGRVGDVPDSMDQDYVLISGPPVDIPSSSSGSPKPFNYPFKSRSPSVEFTRRNITTSTAPMPIAGSNIGRFESLESQSSLPGTFHGSLDLVDAFEQPSTHSLTRIRSLQKCAATVAELVRERIELGKQLEAFSIQLVILAIWNQALHICHTQAVSGVEGSLRQDTNRVKRNISHEGSEKILSQIQREFVQEVERAEELAKFVEPGNTKMPDAMEIIFQAALALGVRGGVDEVVMGDTENAGNHYSKAVRLLVFLVVEAQTLILNPPLTLTNSVRYRIRAYIDALISRLKHLQSHERITSGPQKP</sequence>
<evidence type="ECO:0000256" key="2">
    <source>
        <dbReference type="ARBA" id="ARBA00022448"/>
    </source>
</evidence>
<keyword evidence="7 12" id="KW-0067">ATP-binding</keyword>
<reference evidence="15" key="1">
    <citation type="submission" date="2016-07" db="EMBL/GenBank/DDBJ databases">
        <title>De novo transcriptome assembly of four accessions of the metal hyperaccumulator plant Noccaea caerulescens.</title>
        <authorList>
            <person name="Blande D."/>
            <person name="Halimaa P."/>
            <person name="Tervahauta A.I."/>
            <person name="Aarts M.G."/>
            <person name="Karenlampi S.O."/>
        </authorList>
    </citation>
    <scope>NUCLEOTIDE SEQUENCE</scope>
</reference>
<dbReference type="PANTHER" id="PTHR24348">
    <property type="entry name" value="SERINE/THREONINE-PROTEIN KINASE UNC-51-RELATED"/>
    <property type="match status" value="1"/>
</dbReference>
<name>A0A1J3J7I7_NOCCA</name>
<dbReference type="GO" id="GO:0005524">
    <property type="term" value="F:ATP binding"/>
    <property type="evidence" value="ECO:0007669"/>
    <property type="project" value="UniProtKB-UniRule"/>
</dbReference>
<evidence type="ECO:0000256" key="12">
    <source>
        <dbReference type="PROSITE-ProRule" id="PRU10141"/>
    </source>
</evidence>
<keyword evidence="6 15" id="KW-0418">Kinase</keyword>
<feature type="region of interest" description="Disordered" evidence="13">
    <location>
        <begin position="290"/>
        <end position="415"/>
    </location>
</feature>
<dbReference type="InterPro" id="IPR056281">
    <property type="entry name" value="MIT_ATG1a/b/c"/>
</dbReference>
<evidence type="ECO:0000256" key="3">
    <source>
        <dbReference type="ARBA" id="ARBA00022527"/>
    </source>
</evidence>
<dbReference type="InterPro" id="IPR045269">
    <property type="entry name" value="Atg1-like"/>
</dbReference>
<dbReference type="FunFam" id="1.10.510.10:FF:000548">
    <property type="entry name" value="Serine/threonine-protein kinase ATG1"/>
    <property type="match status" value="1"/>
</dbReference>
<dbReference type="PANTHER" id="PTHR24348:SF52">
    <property type="entry name" value="SERINE_THREONINE-PROTEIN KINASE ATG1B"/>
    <property type="match status" value="1"/>
</dbReference>
<dbReference type="PROSITE" id="PS00108">
    <property type="entry name" value="PROTEIN_KINASE_ST"/>
    <property type="match status" value="1"/>
</dbReference>
<dbReference type="InterPro" id="IPR011009">
    <property type="entry name" value="Kinase-like_dom_sf"/>
</dbReference>
<evidence type="ECO:0000259" key="14">
    <source>
        <dbReference type="PROSITE" id="PS50011"/>
    </source>
</evidence>
<dbReference type="InterPro" id="IPR017441">
    <property type="entry name" value="Protein_kinase_ATP_BS"/>
</dbReference>
<keyword evidence="3" id="KW-0723">Serine/threonine-protein kinase</keyword>
<dbReference type="Pfam" id="PF24497">
    <property type="entry name" value="MIT_ATG1"/>
    <property type="match status" value="1"/>
</dbReference>
<feature type="domain" description="Protein kinase" evidence="14">
    <location>
        <begin position="20"/>
        <end position="277"/>
    </location>
</feature>
<dbReference type="FunFam" id="3.30.200.20:FF:000042">
    <property type="entry name" value="Aurora kinase A"/>
    <property type="match status" value="1"/>
</dbReference>
<feature type="compositionally biased region" description="Polar residues" evidence="13">
    <location>
        <begin position="290"/>
        <end position="305"/>
    </location>
</feature>
<feature type="compositionally biased region" description="Basic and acidic residues" evidence="13">
    <location>
        <begin position="374"/>
        <end position="393"/>
    </location>
</feature>
<keyword evidence="8" id="KW-0653">Protein transport</keyword>
<comment type="function">
    <text evidence="11">Serine/threonine protein kinase involved in autophagy. The ATG1-ATG13 protein kinase complex regulates downstream events required for autophagosome enclosure and/or vacuolar delivery.</text>
</comment>
<keyword evidence="4" id="KW-0808">Transferase</keyword>
<keyword evidence="2" id="KW-0813">Transport</keyword>
<dbReference type="GO" id="GO:0005776">
    <property type="term" value="C:autophagosome"/>
    <property type="evidence" value="ECO:0007669"/>
    <property type="project" value="UniProtKB-SubCell"/>
</dbReference>
<keyword evidence="9" id="KW-0072">Autophagy</keyword>
<dbReference type="PROSITE" id="PS00107">
    <property type="entry name" value="PROTEIN_KINASE_ATP"/>
    <property type="match status" value="1"/>
</dbReference>
<feature type="binding site" evidence="12">
    <location>
        <position position="49"/>
    </location>
    <ligand>
        <name>ATP</name>
        <dbReference type="ChEBI" id="CHEBI:30616"/>
    </ligand>
</feature>
<dbReference type="SUPFAM" id="SSF56112">
    <property type="entry name" value="Protein kinase-like (PK-like)"/>
    <property type="match status" value="1"/>
</dbReference>
<gene>
    <name evidence="15" type="ORF">MP_TR22234_c7_g1_i1_g.62796</name>
</gene>
<dbReference type="SMART" id="SM00220">
    <property type="entry name" value="S_TKc"/>
    <property type="match status" value="1"/>
</dbReference>
<protein>
    <submittedName>
        <fullName evidence="15">Serine/threonine-protein kinase ATG1</fullName>
    </submittedName>
</protein>
<dbReference type="EMBL" id="GEVM01017473">
    <property type="protein sequence ID" value="JAU88465.1"/>
    <property type="molecule type" value="Transcribed_RNA"/>
</dbReference>
<keyword evidence="10" id="KW-0968">Cytoplasmic vesicle</keyword>
<evidence type="ECO:0000256" key="7">
    <source>
        <dbReference type="ARBA" id="ARBA00022840"/>
    </source>
</evidence>
<dbReference type="CDD" id="cd14009">
    <property type="entry name" value="STKc_ATG1_ULK_like"/>
    <property type="match status" value="1"/>
</dbReference>
<keyword evidence="5 12" id="KW-0547">Nucleotide-binding</keyword>
<dbReference type="GO" id="GO:0031410">
    <property type="term" value="C:cytoplasmic vesicle"/>
    <property type="evidence" value="ECO:0007669"/>
    <property type="project" value="UniProtKB-KW"/>
</dbReference>
<evidence type="ECO:0000256" key="1">
    <source>
        <dbReference type="ARBA" id="ARBA00004419"/>
    </source>
</evidence>
<feature type="compositionally biased region" description="Polar residues" evidence="13">
    <location>
        <begin position="394"/>
        <end position="409"/>
    </location>
</feature>
<evidence type="ECO:0000256" key="8">
    <source>
        <dbReference type="ARBA" id="ARBA00022927"/>
    </source>
</evidence>
<proteinExistence type="predicted"/>
<dbReference type="GO" id="GO:0006914">
    <property type="term" value="P:autophagy"/>
    <property type="evidence" value="ECO:0007669"/>
    <property type="project" value="UniProtKB-KW"/>
</dbReference>
<evidence type="ECO:0000256" key="6">
    <source>
        <dbReference type="ARBA" id="ARBA00022777"/>
    </source>
</evidence>
<evidence type="ECO:0000313" key="15">
    <source>
        <dbReference type="EMBL" id="JAU88465.1"/>
    </source>
</evidence>
<dbReference type="GO" id="GO:0015031">
    <property type="term" value="P:protein transport"/>
    <property type="evidence" value="ECO:0007669"/>
    <property type="project" value="UniProtKB-KW"/>
</dbReference>
<evidence type="ECO:0000256" key="9">
    <source>
        <dbReference type="ARBA" id="ARBA00023006"/>
    </source>
</evidence>
<evidence type="ECO:0000256" key="11">
    <source>
        <dbReference type="ARBA" id="ARBA00053729"/>
    </source>
</evidence>
<dbReference type="Gene3D" id="1.10.510.10">
    <property type="entry name" value="Transferase(Phosphotransferase) domain 1"/>
    <property type="match status" value="1"/>
</dbReference>
<evidence type="ECO:0000256" key="4">
    <source>
        <dbReference type="ARBA" id="ARBA00022679"/>
    </source>
</evidence>
<organism evidence="15">
    <name type="scientific">Noccaea caerulescens</name>
    <name type="common">Alpine penny-cress</name>
    <name type="synonym">Thlaspi caerulescens</name>
    <dbReference type="NCBI Taxonomy" id="107243"/>
    <lineage>
        <taxon>Eukaryota</taxon>
        <taxon>Viridiplantae</taxon>
        <taxon>Streptophyta</taxon>
        <taxon>Embryophyta</taxon>
        <taxon>Tracheophyta</taxon>
        <taxon>Spermatophyta</taxon>
        <taxon>Magnoliopsida</taxon>
        <taxon>eudicotyledons</taxon>
        <taxon>Gunneridae</taxon>
        <taxon>Pentapetalae</taxon>
        <taxon>rosids</taxon>
        <taxon>malvids</taxon>
        <taxon>Brassicales</taxon>
        <taxon>Brassicaceae</taxon>
        <taxon>Coluteocarpeae</taxon>
        <taxon>Noccaea</taxon>
    </lineage>
</organism>
<evidence type="ECO:0000256" key="5">
    <source>
        <dbReference type="ARBA" id="ARBA00022741"/>
    </source>
</evidence>
<dbReference type="InterPro" id="IPR000719">
    <property type="entry name" value="Prot_kinase_dom"/>
</dbReference>
<dbReference type="Pfam" id="PF00069">
    <property type="entry name" value="Pkinase"/>
    <property type="match status" value="1"/>
</dbReference>
<evidence type="ECO:0000256" key="13">
    <source>
        <dbReference type="SAM" id="MobiDB-lite"/>
    </source>
</evidence>